<dbReference type="EMBL" id="JALIEB010000017">
    <property type="protein sequence ID" value="MCV3273581.1"/>
    <property type="molecule type" value="Genomic_DNA"/>
</dbReference>
<dbReference type="NCBIfam" id="NF003322">
    <property type="entry name" value="PRK04334.1-2"/>
    <property type="match status" value="1"/>
</dbReference>
<dbReference type="Gene3D" id="3.10.520.10">
    <property type="entry name" value="ApbE-like domains"/>
    <property type="match status" value="1"/>
</dbReference>
<dbReference type="InterPro" id="IPR003374">
    <property type="entry name" value="ApbE-like_sf"/>
</dbReference>
<organism evidence="1 2">
    <name type="scientific">Roseobacter sinensis</name>
    <dbReference type="NCBI Taxonomy" id="2931391"/>
    <lineage>
        <taxon>Bacteria</taxon>
        <taxon>Pseudomonadati</taxon>
        <taxon>Pseudomonadota</taxon>
        <taxon>Alphaproteobacteria</taxon>
        <taxon>Rhodobacterales</taxon>
        <taxon>Roseobacteraceae</taxon>
        <taxon>Roseobacter</taxon>
    </lineage>
</organism>
<proteinExistence type="predicted"/>
<sequence length="285" mass="29286">MTAQARLLPGGTRLHLQHGPIDLIIGADAPARQRAFAAARARFAGLLEQLVSELPSLRRAIGAGHPRLSGVVAQRMVRAVHPFQDRFVTPMAAVAGAVADEVLAAMRCSGPLRRAYVNNGGDVALHLAPGERFITAMQGVDGTDLGRISLSAGQGIGGIATSGRHGRSLSLGIADSVTVLAESAAAADAAATLIANAVDLPGHPGISRTAAHLLDTDSDLGARAVVTGCAPLSRADCSAALQNGLHEAKRMATAGLIRAASLHLQGQTTVLDTDKSFNNRILDHA</sequence>
<keyword evidence="2" id="KW-1185">Reference proteome</keyword>
<dbReference type="PIRSF" id="PIRSF006421">
    <property type="entry name" value="UCP006421"/>
    <property type="match status" value="1"/>
</dbReference>
<dbReference type="RefSeq" id="WP_263845793.1">
    <property type="nucleotide sequence ID" value="NZ_JALIEB010000017.1"/>
</dbReference>
<dbReference type="Proteomes" id="UP001208690">
    <property type="component" value="Unassembled WGS sequence"/>
</dbReference>
<comment type="caution">
    <text evidence="1">The sequence shown here is derived from an EMBL/GenBank/DDBJ whole genome shotgun (WGS) entry which is preliminary data.</text>
</comment>
<reference evidence="1 2" key="1">
    <citation type="submission" date="2022-04" db="EMBL/GenBank/DDBJ databases">
        <title>Roseobacter sp. WL0113 is a bacterium isolated from neritic sediment.</title>
        <authorList>
            <person name="Wang L."/>
            <person name="He W."/>
            <person name="Zhang D.-F."/>
        </authorList>
    </citation>
    <scope>NUCLEOTIDE SEQUENCE [LARGE SCALE GENOMIC DNA]</scope>
    <source>
        <strain evidence="1 2">WL0113</strain>
    </source>
</reference>
<accession>A0ABT3BJ28</accession>
<dbReference type="SUPFAM" id="SSF143631">
    <property type="entry name" value="ApbE-like"/>
    <property type="match status" value="1"/>
</dbReference>
<evidence type="ECO:0000313" key="1">
    <source>
        <dbReference type="EMBL" id="MCV3273581.1"/>
    </source>
</evidence>
<name>A0ABT3BJ28_9RHOB</name>
<evidence type="ECO:0000313" key="2">
    <source>
        <dbReference type="Proteomes" id="UP001208690"/>
    </source>
</evidence>
<gene>
    <name evidence="1" type="ORF">MUB52_19285</name>
</gene>
<dbReference type="InterPro" id="IPR007183">
    <property type="entry name" value="UPF0280"/>
</dbReference>
<protein>
    <submittedName>
        <fullName evidence="1">UPF0280 family protein</fullName>
    </submittedName>
</protein>